<evidence type="ECO:0000313" key="2">
    <source>
        <dbReference type="EMBL" id="KAK3390566.1"/>
    </source>
</evidence>
<reference evidence="2" key="1">
    <citation type="journal article" date="2023" name="Mol. Phylogenet. Evol.">
        <title>Genome-scale phylogeny and comparative genomics of the fungal order Sordariales.</title>
        <authorList>
            <person name="Hensen N."/>
            <person name="Bonometti L."/>
            <person name="Westerberg I."/>
            <person name="Brannstrom I.O."/>
            <person name="Guillou S."/>
            <person name="Cros-Aarteil S."/>
            <person name="Calhoun S."/>
            <person name="Haridas S."/>
            <person name="Kuo A."/>
            <person name="Mondo S."/>
            <person name="Pangilinan J."/>
            <person name="Riley R."/>
            <person name="LaButti K."/>
            <person name="Andreopoulos B."/>
            <person name="Lipzen A."/>
            <person name="Chen C."/>
            <person name="Yan M."/>
            <person name="Daum C."/>
            <person name="Ng V."/>
            <person name="Clum A."/>
            <person name="Steindorff A."/>
            <person name="Ohm R.A."/>
            <person name="Martin F."/>
            <person name="Silar P."/>
            <person name="Natvig D.O."/>
            <person name="Lalanne C."/>
            <person name="Gautier V."/>
            <person name="Ament-Velasquez S.L."/>
            <person name="Kruys A."/>
            <person name="Hutchinson M.I."/>
            <person name="Powell A.J."/>
            <person name="Barry K."/>
            <person name="Miller A.N."/>
            <person name="Grigoriev I.V."/>
            <person name="Debuchy R."/>
            <person name="Gladieux P."/>
            <person name="Hiltunen Thoren M."/>
            <person name="Johannesson H."/>
        </authorList>
    </citation>
    <scope>NUCLEOTIDE SEQUENCE</scope>
    <source>
        <strain evidence="2">CBS 232.78</strain>
    </source>
</reference>
<gene>
    <name evidence="2" type="ORF">B0H63DRAFT_119504</name>
</gene>
<name>A0AAE0NZF3_9PEZI</name>
<dbReference type="Proteomes" id="UP001285441">
    <property type="component" value="Unassembled WGS sequence"/>
</dbReference>
<reference evidence="2" key="2">
    <citation type="submission" date="2023-06" db="EMBL/GenBank/DDBJ databases">
        <authorList>
            <consortium name="Lawrence Berkeley National Laboratory"/>
            <person name="Haridas S."/>
            <person name="Hensen N."/>
            <person name="Bonometti L."/>
            <person name="Westerberg I."/>
            <person name="Brannstrom I.O."/>
            <person name="Guillou S."/>
            <person name="Cros-Aarteil S."/>
            <person name="Calhoun S."/>
            <person name="Kuo A."/>
            <person name="Mondo S."/>
            <person name="Pangilinan J."/>
            <person name="Riley R."/>
            <person name="LaButti K."/>
            <person name="Andreopoulos B."/>
            <person name="Lipzen A."/>
            <person name="Chen C."/>
            <person name="Yanf M."/>
            <person name="Daum C."/>
            <person name="Ng V."/>
            <person name="Clum A."/>
            <person name="Steindorff A."/>
            <person name="Ohm R."/>
            <person name="Martin F."/>
            <person name="Silar P."/>
            <person name="Natvig D."/>
            <person name="Lalanne C."/>
            <person name="Gautier V."/>
            <person name="Ament-velasquez S.L."/>
            <person name="Kruys A."/>
            <person name="Hutchinson M.I."/>
            <person name="Powell A.J."/>
            <person name="Barry K."/>
            <person name="Miller A.N."/>
            <person name="Grigoriev I.V."/>
            <person name="Debuchy R."/>
            <person name="Gladieux P."/>
            <person name="Thoren M.H."/>
            <person name="Johannesson H."/>
        </authorList>
    </citation>
    <scope>NUCLEOTIDE SEQUENCE</scope>
    <source>
        <strain evidence="2">CBS 232.78</strain>
    </source>
</reference>
<feature type="region of interest" description="Disordered" evidence="1">
    <location>
        <begin position="21"/>
        <end position="41"/>
    </location>
</feature>
<proteinExistence type="predicted"/>
<evidence type="ECO:0000256" key="1">
    <source>
        <dbReference type="SAM" id="MobiDB-lite"/>
    </source>
</evidence>
<evidence type="ECO:0000313" key="3">
    <source>
        <dbReference type="Proteomes" id="UP001285441"/>
    </source>
</evidence>
<dbReference type="EMBL" id="JAULSW010000002">
    <property type="protein sequence ID" value="KAK3390566.1"/>
    <property type="molecule type" value="Genomic_DNA"/>
</dbReference>
<sequence>MPVQDTPSPMFPPAGVAQTVEESGMPPGTPHMHEEALDSEPVRQGVGLQAYRKIELPRDLSVASPTPTLARMRQRGLHSMTKRFRRFVVARASLLRLLSTLPTRCLRTPVRPPSAGLCLYRTFFAPLQRRICHRAAAVAVARRNGAWDAALVAGARRTASPGMECRRPLTGAARHPGLSSGFRTSLPFPLPDASSPPTLFPIGVLV</sequence>
<comment type="caution">
    <text evidence="2">The sequence shown here is derived from an EMBL/GenBank/DDBJ whole genome shotgun (WGS) entry which is preliminary data.</text>
</comment>
<protein>
    <submittedName>
        <fullName evidence="2">Uncharacterized protein</fullName>
    </submittedName>
</protein>
<organism evidence="2 3">
    <name type="scientific">Podospora didyma</name>
    <dbReference type="NCBI Taxonomy" id="330526"/>
    <lineage>
        <taxon>Eukaryota</taxon>
        <taxon>Fungi</taxon>
        <taxon>Dikarya</taxon>
        <taxon>Ascomycota</taxon>
        <taxon>Pezizomycotina</taxon>
        <taxon>Sordariomycetes</taxon>
        <taxon>Sordariomycetidae</taxon>
        <taxon>Sordariales</taxon>
        <taxon>Podosporaceae</taxon>
        <taxon>Podospora</taxon>
    </lineage>
</organism>
<accession>A0AAE0NZF3</accession>
<dbReference type="AlphaFoldDB" id="A0AAE0NZF3"/>
<keyword evidence="3" id="KW-1185">Reference proteome</keyword>